<proteinExistence type="predicted"/>
<dbReference type="Proteomes" id="UP000821865">
    <property type="component" value="Chromosome 2"/>
</dbReference>
<sequence>MNVDASYDPAAYLSAMPRFTAKLKRANRDINSIIRPKKGLQVKSCTSHQISKAVSAACGGKVDNSNFLVYFRRDSNIIIVSTPDQEVTDIARKITRIVSGGNLYEVNFYVTEPDGAARSVIHSIDPDSPPKELITRLRMRTQGVEIGQTRMLGNTKTVVIKFSSHIVPRYVYYYGGETECHPYKPTKQICYVCQRMGHQSDVCPTPKFKIYLACGTHDLMDDYKCSLKCAVSGEAHAMGSRECKQTLKNNTTTTQKHPPA</sequence>
<dbReference type="EMBL" id="CM023471">
    <property type="protein sequence ID" value="KAH7967182.1"/>
    <property type="molecule type" value="Genomic_DNA"/>
</dbReference>
<gene>
    <name evidence="1" type="ORF">HPB49_023354</name>
</gene>
<name>A0ACB8DGG7_DERSI</name>
<protein>
    <submittedName>
        <fullName evidence="1">Uncharacterized protein</fullName>
    </submittedName>
</protein>
<evidence type="ECO:0000313" key="2">
    <source>
        <dbReference type="Proteomes" id="UP000821865"/>
    </source>
</evidence>
<reference evidence="1" key="1">
    <citation type="submission" date="2020-05" db="EMBL/GenBank/DDBJ databases">
        <title>Large-scale comparative analyses of tick genomes elucidate their genetic diversity and vector capacities.</title>
        <authorList>
            <person name="Jia N."/>
            <person name="Wang J."/>
            <person name="Shi W."/>
            <person name="Du L."/>
            <person name="Sun Y."/>
            <person name="Zhan W."/>
            <person name="Jiang J."/>
            <person name="Wang Q."/>
            <person name="Zhang B."/>
            <person name="Ji P."/>
            <person name="Sakyi L.B."/>
            <person name="Cui X."/>
            <person name="Yuan T."/>
            <person name="Jiang B."/>
            <person name="Yang W."/>
            <person name="Lam T.T.-Y."/>
            <person name="Chang Q."/>
            <person name="Ding S."/>
            <person name="Wang X."/>
            <person name="Zhu J."/>
            <person name="Ruan X."/>
            <person name="Zhao L."/>
            <person name="Wei J."/>
            <person name="Que T."/>
            <person name="Du C."/>
            <person name="Cheng J."/>
            <person name="Dai P."/>
            <person name="Han X."/>
            <person name="Huang E."/>
            <person name="Gao Y."/>
            <person name="Liu J."/>
            <person name="Shao H."/>
            <person name="Ye R."/>
            <person name="Li L."/>
            <person name="Wei W."/>
            <person name="Wang X."/>
            <person name="Wang C."/>
            <person name="Yang T."/>
            <person name="Huo Q."/>
            <person name="Li W."/>
            <person name="Guo W."/>
            <person name="Chen H."/>
            <person name="Zhou L."/>
            <person name="Ni X."/>
            <person name="Tian J."/>
            <person name="Zhou Y."/>
            <person name="Sheng Y."/>
            <person name="Liu T."/>
            <person name="Pan Y."/>
            <person name="Xia L."/>
            <person name="Li J."/>
            <person name="Zhao F."/>
            <person name="Cao W."/>
        </authorList>
    </citation>
    <scope>NUCLEOTIDE SEQUENCE</scope>
    <source>
        <strain evidence="1">Dsil-2018</strain>
    </source>
</reference>
<accession>A0ACB8DGG7</accession>
<evidence type="ECO:0000313" key="1">
    <source>
        <dbReference type="EMBL" id="KAH7967182.1"/>
    </source>
</evidence>
<comment type="caution">
    <text evidence="1">The sequence shown here is derived from an EMBL/GenBank/DDBJ whole genome shotgun (WGS) entry which is preliminary data.</text>
</comment>
<keyword evidence="2" id="KW-1185">Reference proteome</keyword>
<organism evidence="1 2">
    <name type="scientific">Dermacentor silvarum</name>
    <name type="common">Tick</name>
    <dbReference type="NCBI Taxonomy" id="543639"/>
    <lineage>
        <taxon>Eukaryota</taxon>
        <taxon>Metazoa</taxon>
        <taxon>Ecdysozoa</taxon>
        <taxon>Arthropoda</taxon>
        <taxon>Chelicerata</taxon>
        <taxon>Arachnida</taxon>
        <taxon>Acari</taxon>
        <taxon>Parasitiformes</taxon>
        <taxon>Ixodida</taxon>
        <taxon>Ixodoidea</taxon>
        <taxon>Ixodidae</taxon>
        <taxon>Rhipicephalinae</taxon>
        <taxon>Dermacentor</taxon>
    </lineage>
</organism>